<evidence type="ECO:0000256" key="9">
    <source>
        <dbReference type="RuleBase" id="RU003862"/>
    </source>
</evidence>
<protein>
    <recommendedName>
        <fullName evidence="9">Methylenetetrahydrofolate reductase</fullName>
    </recommendedName>
</protein>
<comment type="catalytic activity">
    <reaction evidence="8">
        <text>(6S)-5-methyl-5,6,7,8-tetrahydrofolate + NAD(+) = (6R)-5,10-methylene-5,6,7,8-tetrahydrofolate + NADH + H(+)</text>
        <dbReference type="Rhea" id="RHEA:19821"/>
        <dbReference type="ChEBI" id="CHEBI:15378"/>
        <dbReference type="ChEBI" id="CHEBI:15636"/>
        <dbReference type="ChEBI" id="CHEBI:18608"/>
        <dbReference type="ChEBI" id="CHEBI:57540"/>
        <dbReference type="ChEBI" id="CHEBI:57945"/>
        <dbReference type="EC" id="1.5.1.54"/>
    </reaction>
    <physiologicalReaction direction="right-to-left" evidence="8">
        <dbReference type="Rhea" id="RHEA:19823"/>
    </physiologicalReaction>
</comment>
<comment type="similarity">
    <text evidence="3 9">Belongs to the methylenetetrahydrofolate reductase family.</text>
</comment>
<sequence length="293" mass="31718">MNHMSFAKKVAAREFVVVAEMHTPKGVNITRLVNDARRVKGRIDGVVVPDMDNGIMRMSALAGGALMQQQGIEAIIHLYCRDRNRLALQGDMLAAHVLGIRNLVVTHSEEMSQGDHREAKSVNDITEVELVQTAGDLCRGQDMSGFELDGAPEFTIGCTIAPYADDQALAGELQAAADKVAAGARFIVAPPVFDVNHFQVFAEQAKGLQVPIIPTVFLLKSLAIAQYIARSEPGARISEDLIKRIRKASDREAEGIKIAGETVAALKGLAGGVMIQTLGWEHKLPEILDYAEL</sequence>
<organism evidence="10 11">
    <name type="scientific">Desulfofustis limnaeus</name>
    <dbReference type="NCBI Taxonomy" id="2740163"/>
    <lineage>
        <taxon>Bacteria</taxon>
        <taxon>Pseudomonadati</taxon>
        <taxon>Thermodesulfobacteriota</taxon>
        <taxon>Desulfobulbia</taxon>
        <taxon>Desulfobulbales</taxon>
        <taxon>Desulfocapsaceae</taxon>
        <taxon>Desulfofustis</taxon>
    </lineage>
</organism>
<reference evidence="10 11" key="1">
    <citation type="submission" date="2022-01" db="EMBL/GenBank/DDBJ databases">
        <title>Desulfofustis limnae sp. nov., a novel mesophilic sulfate-reducing bacterium isolated from marsh soil.</title>
        <authorList>
            <person name="Watanabe M."/>
            <person name="Takahashi A."/>
            <person name="Kojima H."/>
            <person name="Fukui M."/>
        </authorList>
    </citation>
    <scope>NUCLEOTIDE SEQUENCE [LARGE SCALE GENOMIC DNA]</scope>
    <source>
        <strain evidence="10 11">PPLL</strain>
    </source>
</reference>
<dbReference type="EMBL" id="AP025516">
    <property type="protein sequence ID" value="BDD88269.1"/>
    <property type="molecule type" value="Genomic_DNA"/>
</dbReference>
<dbReference type="SUPFAM" id="SSF51730">
    <property type="entry name" value="FAD-linked oxidoreductase"/>
    <property type="match status" value="1"/>
</dbReference>
<comment type="cofactor">
    <cofactor evidence="1 9">
        <name>FAD</name>
        <dbReference type="ChEBI" id="CHEBI:57692"/>
    </cofactor>
</comment>
<keyword evidence="11" id="KW-1185">Reference proteome</keyword>
<dbReference type="PANTHER" id="PTHR45754:SF3">
    <property type="entry name" value="METHYLENETETRAHYDROFOLATE REDUCTASE (NADPH)"/>
    <property type="match status" value="1"/>
</dbReference>
<evidence type="ECO:0000256" key="5">
    <source>
        <dbReference type="ARBA" id="ARBA00022827"/>
    </source>
</evidence>
<keyword evidence="4 9" id="KW-0285">Flavoprotein</keyword>
<dbReference type="Gene3D" id="3.20.20.220">
    <property type="match status" value="1"/>
</dbReference>
<keyword evidence="5 9" id="KW-0274">FAD</keyword>
<comment type="pathway">
    <text evidence="2 9">One-carbon metabolism; tetrahydrofolate interconversion.</text>
</comment>
<accession>A0ABN6M8A4</accession>
<dbReference type="Proteomes" id="UP000830055">
    <property type="component" value="Chromosome"/>
</dbReference>
<evidence type="ECO:0000256" key="6">
    <source>
        <dbReference type="ARBA" id="ARBA00023002"/>
    </source>
</evidence>
<dbReference type="InterPro" id="IPR029041">
    <property type="entry name" value="FAD-linked_oxidoreductase-like"/>
</dbReference>
<evidence type="ECO:0000313" key="11">
    <source>
        <dbReference type="Proteomes" id="UP000830055"/>
    </source>
</evidence>
<evidence type="ECO:0000256" key="1">
    <source>
        <dbReference type="ARBA" id="ARBA00001974"/>
    </source>
</evidence>
<evidence type="ECO:0000256" key="8">
    <source>
        <dbReference type="ARBA" id="ARBA00048628"/>
    </source>
</evidence>
<keyword evidence="6 9" id="KW-0560">Oxidoreductase</keyword>
<evidence type="ECO:0000256" key="7">
    <source>
        <dbReference type="ARBA" id="ARBA00034478"/>
    </source>
</evidence>
<proteinExistence type="inferred from homology"/>
<evidence type="ECO:0000256" key="4">
    <source>
        <dbReference type="ARBA" id="ARBA00022630"/>
    </source>
</evidence>
<evidence type="ECO:0000256" key="2">
    <source>
        <dbReference type="ARBA" id="ARBA00004777"/>
    </source>
</evidence>
<dbReference type="InterPro" id="IPR003171">
    <property type="entry name" value="Mehydrof_redctse-like"/>
</dbReference>
<comment type="pathway">
    <text evidence="7">Amino-acid biosynthesis; L-methionine biosynthesis via de novo pathway.</text>
</comment>
<evidence type="ECO:0000256" key="3">
    <source>
        <dbReference type="ARBA" id="ARBA00006743"/>
    </source>
</evidence>
<gene>
    <name evidence="10" type="primary">metF-1_2</name>
    <name evidence="10" type="ORF">DPPLL_26340</name>
</gene>
<evidence type="ECO:0000313" key="10">
    <source>
        <dbReference type="EMBL" id="BDD88269.1"/>
    </source>
</evidence>
<dbReference type="PANTHER" id="PTHR45754">
    <property type="entry name" value="METHYLENETETRAHYDROFOLATE REDUCTASE"/>
    <property type="match status" value="1"/>
</dbReference>
<dbReference type="Pfam" id="PF02219">
    <property type="entry name" value="MTHFR"/>
    <property type="match status" value="1"/>
</dbReference>
<name>A0ABN6M8A4_9BACT</name>